<feature type="region of interest" description="Disordered" evidence="1">
    <location>
        <begin position="149"/>
        <end position="174"/>
    </location>
</feature>
<dbReference type="EMBL" id="CP031968">
    <property type="protein sequence ID" value="AXT47998.1"/>
    <property type="molecule type" value="Genomic_DNA"/>
</dbReference>
<gene>
    <name evidence="3" type="ORF">D1345_18305</name>
</gene>
<dbReference type="InterPro" id="IPR011034">
    <property type="entry name" value="Formyl_transferase-like_C_sf"/>
</dbReference>
<dbReference type="GeneID" id="58561465"/>
<evidence type="ECO:0000313" key="4">
    <source>
        <dbReference type="Proteomes" id="UP000259465"/>
    </source>
</evidence>
<dbReference type="Gene3D" id="3.40.50.12230">
    <property type="match status" value="1"/>
</dbReference>
<evidence type="ECO:0000259" key="2">
    <source>
        <dbReference type="Pfam" id="PF00551"/>
    </source>
</evidence>
<keyword evidence="4" id="KW-1185">Reference proteome</keyword>
<name>A0AAD0RYS5_9NEIS</name>
<dbReference type="InterPro" id="IPR002376">
    <property type="entry name" value="Formyl_transf_N"/>
</dbReference>
<organism evidence="3 4">
    <name type="scientific">Chromobacterium rhizoryzae</name>
    <dbReference type="NCBI Taxonomy" id="1778675"/>
    <lineage>
        <taxon>Bacteria</taxon>
        <taxon>Pseudomonadati</taxon>
        <taxon>Pseudomonadota</taxon>
        <taxon>Betaproteobacteria</taxon>
        <taxon>Neisseriales</taxon>
        <taxon>Chromobacteriaceae</taxon>
        <taxon>Chromobacterium</taxon>
    </lineage>
</organism>
<dbReference type="KEGG" id="crz:D1345_18305"/>
<evidence type="ECO:0000256" key="1">
    <source>
        <dbReference type="SAM" id="MobiDB-lite"/>
    </source>
</evidence>
<sequence length="212" mass="24531">MSKVDILCTDPEHPVWPWLRQWKVEHPQCSVSLLTDCNQAGGGDFLFLVSCQQLISKPCRERYRYTLVLHASDLPKGRGMSPHIWQVLEGRQRILVSLLNAEDGIDTGAIWQQYAFDLEGHELSTEINAKLFDCELRLMDWAVHHCDGAEPQEQRGEPSLYPRRGPEDSRLDPGQSLQEQFNLLRVVDNQRYPAFFEWAGHRYKLTIEKDDV</sequence>
<evidence type="ECO:0000313" key="3">
    <source>
        <dbReference type="EMBL" id="AXT47998.1"/>
    </source>
</evidence>
<dbReference type="SUPFAM" id="SSF50486">
    <property type="entry name" value="FMT C-terminal domain-like"/>
    <property type="match status" value="1"/>
</dbReference>
<dbReference type="SUPFAM" id="SSF53328">
    <property type="entry name" value="Formyltransferase"/>
    <property type="match status" value="1"/>
</dbReference>
<reference evidence="3 4" key="1">
    <citation type="submission" date="2018-08" db="EMBL/GenBank/DDBJ databases">
        <title>Complete genome sequence of JP2-74.</title>
        <authorList>
            <person name="Wu L."/>
        </authorList>
    </citation>
    <scope>NUCLEOTIDE SEQUENCE [LARGE SCALE GENOMIC DNA]</scope>
    <source>
        <strain evidence="3 4">JP2-74</strain>
    </source>
</reference>
<protein>
    <submittedName>
        <fullName evidence="3">UDP-glucuronic acid dehydrogenase</fullName>
    </submittedName>
</protein>
<dbReference type="AlphaFoldDB" id="A0AAD0RYS5"/>
<proteinExistence type="predicted"/>
<dbReference type="InterPro" id="IPR036477">
    <property type="entry name" value="Formyl_transf_N_sf"/>
</dbReference>
<dbReference type="Proteomes" id="UP000259465">
    <property type="component" value="Chromosome"/>
</dbReference>
<dbReference type="GO" id="GO:0003824">
    <property type="term" value="F:catalytic activity"/>
    <property type="evidence" value="ECO:0007669"/>
    <property type="project" value="InterPro"/>
</dbReference>
<feature type="domain" description="Formyl transferase N-terminal" evidence="2">
    <location>
        <begin position="39"/>
        <end position="139"/>
    </location>
</feature>
<dbReference type="RefSeq" id="WP_039756097.1">
    <property type="nucleotide sequence ID" value="NZ_CP031968.1"/>
</dbReference>
<accession>A0AAD0RYS5</accession>
<dbReference type="Pfam" id="PF00551">
    <property type="entry name" value="Formyl_trans_N"/>
    <property type="match status" value="1"/>
</dbReference>